<dbReference type="EMBL" id="DUZY01000002">
    <property type="protein sequence ID" value="DAD28551.1"/>
    <property type="molecule type" value="Genomic_DNA"/>
</dbReference>
<protein>
    <submittedName>
        <fullName evidence="1">Uncharacterized protein</fullName>
    </submittedName>
</protein>
<dbReference type="AlphaFoldDB" id="A0A822YAI2"/>
<accession>A0A822YAI2</accession>
<evidence type="ECO:0000313" key="2">
    <source>
        <dbReference type="Proteomes" id="UP000607653"/>
    </source>
</evidence>
<evidence type="ECO:0000313" key="1">
    <source>
        <dbReference type="EMBL" id="DAD28551.1"/>
    </source>
</evidence>
<dbReference type="Gene3D" id="3.40.50.720">
    <property type="entry name" value="NAD(P)-binding Rossmann-like Domain"/>
    <property type="match status" value="1"/>
</dbReference>
<dbReference type="InterPro" id="IPR036291">
    <property type="entry name" value="NAD(P)-bd_dom_sf"/>
</dbReference>
<organism evidence="1 2">
    <name type="scientific">Nelumbo nucifera</name>
    <name type="common">Sacred lotus</name>
    <dbReference type="NCBI Taxonomy" id="4432"/>
    <lineage>
        <taxon>Eukaryota</taxon>
        <taxon>Viridiplantae</taxon>
        <taxon>Streptophyta</taxon>
        <taxon>Embryophyta</taxon>
        <taxon>Tracheophyta</taxon>
        <taxon>Spermatophyta</taxon>
        <taxon>Magnoliopsida</taxon>
        <taxon>Proteales</taxon>
        <taxon>Nelumbonaceae</taxon>
        <taxon>Nelumbo</taxon>
    </lineage>
</organism>
<gene>
    <name evidence="1" type="ORF">HUJ06_030019</name>
</gene>
<reference evidence="1 2" key="1">
    <citation type="journal article" date="2020" name="Mol. Biol. Evol.">
        <title>Distinct Expression and Methylation Patterns for Genes with Different Fates following a Single Whole-Genome Duplication in Flowering Plants.</title>
        <authorList>
            <person name="Shi T."/>
            <person name="Rahmani R.S."/>
            <person name="Gugger P.F."/>
            <person name="Wang M."/>
            <person name="Li H."/>
            <person name="Zhang Y."/>
            <person name="Li Z."/>
            <person name="Wang Q."/>
            <person name="Van de Peer Y."/>
            <person name="Marchal K."/>
            <person name="Chen J."/>
        </authorList>
    </citation>
    <scope>NUCLEOTIDE SEQUENCE [LARGE SCALE GENOMIC DNA]</scope>
    <source>
        <tissue evidence="1">Leaf</tissue>
    </source>
</reference>
<dbReference type="SUPFAM" id="SSF51735">
    <property type="entry name" value="NAD(P)-binding Rossmann-fold domains"/>
    <property type="match status" value="1"/>
</dbReference>
<proteinExistence type="predicted"/>
<dbReference type="Proteomes" id="UP000607653">
    <property type="component" value="Unassembled WGS sequence"/>
</dbReference>
<keyword evidence="2" id="KW-1185">Reference proteome</keyword>
<comment type="caution">
    <text evidence="1">The sequence shown here is derived from an EMBL/GenBank/DDBJ whole genome shotgun (WGS) entry which is preliminary data.</text>
</comment>
<name>A0A822YAI2_NELNU</name>
<sequence length="123" mass="13352">MAYGKGKAGSFLVFYLTTKNISIFDLRVVKRTACVVGGSGFVASLLVKLFLEKGYSVNTAVRDASSSLPFSEVSIPFSSSVSGFFSFVLITRVTRKFQALVVSWLSRPVESILGLTLTTDTYT</sequence>